<dbReference type="OrthoDB" id="26525at2759"/>
<evidence type="ECO:0000313" key="11">
    <source>
        <dbReference type="Proteomes" id="UP000314294"/>
    </source>
</evidence>
<dbReference type="InterPro" id="IPR052266">
    <property type="entry name" value="Miro-EF-hand_domain"/>
</dbReference>
<dbReference type="GO" id="GO:1903569">
    <property type="term" value="P:positive regulation of protein localization to ciliary membrane"/>
    <property type="evidence" value="ECO:0007669"/>
    <property type="project" value="TreeGrafter"/>
</dbReference>
<reference evidence="10 11" key="1">
    <citation type="submission" date="2019-03" db="EMBL/GenBank/DDBJ databases">
        <title>First draft genome of Liparis tanakae, snailfish: a comprehensive survey of snailfish specific genes.</title>
        <authorList>
            <person name="Kim W."/>
            <person name="Song I."/>
            <person name="Jeong J.-H."/>
            <person name="Kim D."/>
            <person name="Kim S."/>
            <person name="Ryu S."/>
            <person name="Song J.Y."/>
            <person name="Lee S.K."/>
        </authorList>
    </citation>
    <scope>NUCLEOTIDE SEQUENCE [LARGE SCALE GENOMIC DNA]</scope>
    <source>
        <tissue evidence="10">Muscle</tissue>
    </source>
</reference>
<dbReference type="PROSITE" id="PS50222">
    <property type="entry name" value="EF_HAND_2"/>
    <property type="match status" value="2"/>
</dbReference>
<dbReference type="AlphaFoldDB" id="A0A4Z2GIV6"/>
<evidence type="ECO:0000313" key="10">
    <source>
        <dbReference type="EMBL" id="TNN52803.1"/>
    </source>
</evidence>
<dbReference type="PANTHER" id="PTHR46819:SF1">
    <property type="entry name" value="EF-HAND CALCIUM-BINDING DOMAIN-CONTAINING PROTEIN 7"/>
    <property type="match status" value="1"/>
</dbReference>
<keyword evidence="5" id="KW-0106">Calcium</keyword>
<dbReference type="InterPro" id="IPR018247">
    <property type="entry name" value="EF_Hand_1_Ca_BS"/>
</dbReference>
<organism evidence="10 11">
    <name type="scientific">Liparis tanakae</name>
    <name type="common">Tanaka's snailfish</name>
    <dbReference type="NCBI Taxonomy" id="230148"/>
    <lineage>
        <taxon>Eukaryota</taxon>
        <taxon>Metazoa</taxon>
        <taxon>Chordata</taxon>
        <taxon>Craniata</taxon>
        <taxon>Vertebrata</taxon>
        <taxon>Euteleostomi</taxon>
        <taxon>Actinopterygii</taxon>
        <taxon>Neopterygii</taxon>
        <taxon>Teleostei</taxon>
        <taxon>Neoteleostei</taxon>
        <taxon>Acanthomorphata</taxon>
        <taxon>Eupercaria</taxon>
        <taxon>Perciformes</taxon>
        <taxon>Cottioidei</taxon>
        <taxon>Cottales</taxon>
        <taxon>Liparidae</taxon>
        <taxon>Liparis</taxon>
    </lineage>
</organism>
<dbReference type="CDD" id="cd00051">
    <property type="entry name" value="EFh"/>
    <property type="match status" value="1"/>
</dbReference>
<evidence type="ECO:0000256" key="2">
    <source>
        <dbReference type="ARBA" id="ARBA00022475"/>
    </source>
</evidence>
<dbReference type="GO" id="GO:0098797">
    <property type="term" value="C:plasma membrane protein complex"/>
    <property type="evidence" value="ECO:0007669"/>
    <property type="project" value="TreeGrafter"/>
</dbReference>
<gene>
    <name evidence="10" type="primary">EFCAB7_0</name>
    <name evidence="10" type="ORF">EYF80_036977</name>
</gene>
<keyword evidence="11" id="KW-1185">Reference proteome</keyword>
<evidence type="ECO:0000256" key="5">
    <source>
        <dbReference type="ARBA" id="ARBA00022837"/>
    </source>
</evidence>
<keyword evidence="6" id="KW-0472">Membrane</keyword>
<dbReference type="Proteomes" id="UP000314294">
    <property type="component" value="Unassembled WGS sequence"/>
</dbReference>
<keyword evidence="2" id="KW-1003">Cell membrane</keyword>
<dbReference type="Pfam" id="PF13499">
    <property type="entry name" value="EF-hand_7"/>
    <property type="match status" value="1"/>
</dbReference>
<proteinExistence type="predicted"/>
<sequence length="147" mass="16786">MSFLESPRPSDEEEAFYARCRAAYLSVFRSSLTNISSKQQLCHALQQAGRNPAHATLNKYWTPRTSKLNFDDFCEILKNEKNTEESELMRAFRKMDLNSDGFVSHGELEKALTTRGEKMTTEEVNAVFSLADINKDGKLDYAEVSFK</sequence>
<dbReference type="PROSITE" id="PS00018">
    <property type="entry name" value="EF_HAND_1"/>
    <property type="match status" value="2"/>
</dbReference>
<dbReference type="EMBL" id="SRLO01000535">
    <property type="protein sequence ID" value="TNN52803.1"/>
    <property type="molecule type" value="Genomic_DNA"/>
</dbReference>
<dbReference type="GO" id="GO:0005509">
    <property type="term" value="F:calcium ion binding"/>
    <property type="evidence" value="ECO:0007669"/>
    <property type="project" value="InterPro"/>
</dbReference>
<evidence type="ECO:0000256" key="4">
    <source>
        <dbReference type="ARBA" id="ARBA00022737"/>
    </source>
</evidence>
<name>A0A4Z2GIV6_9TELE</name>
<accession>A0A4Z2GIV6</accession>
<evidence type="ECO:0000256" key="3">
    <source>
        <dbReference type="ARBA" id="ARBA00022723"/>
    </source>
</evidence>
<evidence type="ECO:0000256" key="8">
    <source>
        <dbReference type="ARBA" id="ARBA00069151"/>
    </source>
</evidence>
<dbReference type="PANTHER" id="PTHR46819">
    <property type="entry name" value="EF-HAND CALCIUM-BINDING DOMAIN-CONTAINING PROTEIN 7"/>
    <property type="match status" value="1"/>
</dbReference>
<dbReference type="InterPro" id="IPR011992">
    <property type="entry name" value="EF-hand-dom_pair"/>
</dbReference>
<dbReference type="Gene3D" id="1.10.238.10">
    <property type="entry name" value="EF-hand"/>
    <property type="match status" value="1"/>
</dbReference>
<evidence type="ECO:0000256" key="7">
    <source>
        <dbReference type="ARBA" id="ARBA00023273"/>
    </source>
</evidence>
<comment type="subcellular location">
    <subcellularLocation>
        <location evidence="1">Cell projection</location>
        <location evidence="1">Cilium membrane</location>
        <topology evidence="1">Peripheral membrane protein</topology>
        <orientation evidence="1">Cytoplasmic side</orientation>
    </subcellularLocation>
</comment>
<feature type="domain" description="EF-hand" evidence="9">
    <location>
        <begin position="119"/>
        <end position="147"/>
    </location>
</feature>
<evidence type="ECO:0000259" key="9">
    <source>
        <dbReference type="PROSITE" id="PS50222"/>
    </source>
</evidence>
<dbReference type="InterPro" id="IPR002048">
    <property type="entry name" value="EF_hand_dom"/>
</dbReference>
<protein>
    <recommendedName>
        <fullName evidence="8">EF-hand calcium-binding domain-containing protein 7</fullName>
    </recommendedName>
</protein>
<dbReference type="SMART" id="SM00054">
    <property type="entry name" value="EFh"/>
    <property type="match status" value="2"/>
</dbReference>
<evidence type="ECO:0000256" key="1">
    <source>
        <dbReference type="ARBA" id="ARBA00004522"/>
    </source>
</evidence>
<feature type="domain" description="EF-hand" evidence="9">
    <location>
        <begin position="83"/>
        <end position="118"/>
    </location>
</feature>
<dbReference type="GO" id="GO:0060170">
    <property type="term" value="C:ciliary membrane"/>
    <property type="evidence" value="ECO:0007669"/>
    <property type="project" value="UniProtKB-SubCell"/>
</dbReference>
<keyword evidence="4" id="KW-0677">Repeat</keyword>
<dbReference type="FunFam" id="1.10.238.10:FF:000193">
    <property type="entry name" value="EF-hand calcium-binding domain-containing protein 7"/>
    <property type="match status" value="1"/>
</dbReference>
<evidence type="ECO:0000256" key="6">
    <source>
        <dbReference type="ARBA" id="ARBA00023136"/>
    </source>
</evidence>
<keyword evidence="7" id="KW-0966">Cell projection</keyword>
<comment type="caution">
    <text evidence="10">The sequence shown here is derived from an EMBL/GenBank/DDBJ whole genome shotgun (WGS) entry which is preliminary data.</text>
</comment>
<dbReference type="SUPFAM" id="SSF47473">
    <property type="entry name" value="EF-hand"/>
    <property type="match status" value="1"/>
</dbReference>
<keyword evidence="3" id="KW-0479">Metal-binding</keyword>